<comment type="catalytic activity">
    <reaction evidence="1">
        <text>Thiol-dependent hydrolysis of ester, thioester, amide, peptide and isopeptide bonds formed by the C-terminal Gly of ubiquitin (a 76-residue protein attached to proteins as an intracellular targeting signal).</text>
        <dbReference type="EC" id="3.4.19.12"/>
    </reaction>
</comment>
<feature type="compositionally biased region" description="Basic residues" evidence="6">
    <location>
        <begin position="1324"/>
        <end position="1334"/>
    </location>
</feature>
<dbReference type="SUPFAM" id="SSF57850">
    <property type="entry name" value="RING/U-box"/>
    <property type="match status" value="1"/>
</dbReference>
<dbReference type="InterPro" id="IPR013083">
    <property type="entry name" value="Znf_RING/FYVE/PHD"/>
</dbReference>
<reference evidence="10" key="1">
    <citation type="submission" date="2025-08" db="UniProtKB">
        <authorList>
            <consortium name="RefSeq"/>
        </authorList>
    </citation>
    <scope>IDENTIFICATION</scope>
</reference>
<dbReference type="EC" id="3.4.19.12" evidence="2"/>
<dbReference type="SUPFAM" id="SSF54001">
    <property type="entry name" value="Cysteine proteinases"/>
    <property type="match status" value="2"/>
</dbReference>
<feature type="compositionally biased region" description="Basic and acidic residues" evidence="6">
    <location>
        <begin position="296"/>
        <end position="310"/>
    </location>
</feature>
<keyword evidence="3 5" id="KW-0863">Zinc-finger</keyword>
<dbReference type="CDD" id="cd02674">
    <property type="entry name" value="Peptidase_C19R"/>
    <property type="match status" value="1"/>
</dbReference>
<organism evidence="9 10">
    <name type="scientific">Aplysia californica</name>
    <name type="common">California sea hare</name>
    <dbReference type="NCBI Taxonomy" id="6500"/>
    <lineage>
        <taxon>Eukaryota</taxon>
        <taxon>Metazoa</taxon>
        <taxon>Spiralia</taxon>
        <taxon>Lophotrochozoa</taxon>
        <taxon>Mollusca</taxon>
        <taxon>Gastropoda</taxon>
        <taxon>Heterobranchia</taxon>
        <taxon>Euthyneura</taxon>
        <taxon>Tectipleura</taxon>
        <taxon>Aplysiida</taxon>
        <taxon>Aplysioidea</taxon>
        <taxon>Aplysiidae</taxon>
        <taxon>Aplysia</taxon>
    </lineage>
</organism>
<feature type="region of interest" description="Disordered" evidence="6">
    <location>
        <begin position="357"/>
        <end position="376"/>
    </location>
</feature>
<feature type="region of interest" description="Disordered" evidence="6">
    <location>
        <begin position="1063"/>
        <end position="1146"/>
    </location>
</feature>
<dbReference type="InterPro" id="IPR018200">
    <property type="entry name" value="USP_CS"/>
</dbReference>
<gene>
    <name evidence="10" type="primary">LOC101853362</name>
</gene>
<dbReference type="InterPro" id="IPR050185">
    <property type="entry name" value="Ub_carboxyl-term_hydrolase"/>
</dbReference>
<dbReference type="Proteomes" id="UP000694888">
    <property type="component" value="Unplaced"/>
</dbReference>
<feature type="compositionally biased region" description="Low complexity" evidence="6">
    <location>
        <begin position="1307"/>
        <end position="1320"/>
    </location>
</feature>
<evidence type="ECO:0000256" key="3">
    <source>
        <dbReference type="ARBA" id="ARBA00022771"/>
    </source>
</evidence>
<feature type="compositionally biased region" description="Polar residues" evidence="6">
    <location>
        <begin position="1074"/>
        <end position="1087"/>
    </location>
</feature>
<evidence type="ECO:0000256" key="4">
    <source>
        <dbReference type="ARBA" id="ARBA00022833"/>
    </source>
</evidence>
<keyword evidence="3 5" id="KW-0479">Metal-binding</keyword>
<dbReference type="InterPro" id="IPR001841">
    <property type="entry name" value="Znf_RING"/>
</dbReference>
<feature type="compositionally biased region" description="Low complexity" evidence="6">
    <location>
        <begin position="20"/>
        <end position="32"/>
    </location>
</feature>
<feature type="domain" description="RING-type" evidence="7">
    <location>
        <begin position="1478"/>
        <end position="1523"/>
    </location>
</feature>
<dbReference type="GeneID" id="101853362"/>
<evidence type="ECO:0000256" key="5">
    <source>
        <dbReference type="PROSITE-ProRule" id="PRU00175"/>
    </source>
</evidence>
<feature type="region of interest" description="Disordered" evidence="6">
    <location>
        <begin position="1"/>
        <end position="32"/>
    </location>
</feature>
<sequence>MEVTSSTTTSDPEEASDSLTQETAAASSPTSQAALAVVTTSSEGSDGLNNTLCTDVSSGPVDAVRYGPCLPPSFYPSENFHYSKDVKDSKAVHGSCGLHNLGNTCFMNSGLQSLFSCAPLVKFFCESYTLTEINRHSLTAQFYILLCKVWSGQFSVVHPRAFKDFLGFYHSQFEDYRQHDCQEFLALVLDTLHEQLNTSAAALAFASSASAAPLPPPFCIMQHPSDRPQVVSNAIALPWHDAAPISSSAPSSSLHLADEQVVGTDSLSDGVDGESHHHHHHHRGTELKDSPASSSTDREDIGVIRKRDADSELSASPPPLSMSHCVPRELTADQSPPHQAASSPTSEMSLLEEAMIPASPSSHGGEPAASGKSPELCCEDEEITSSSFPPLKRYTSRSNIDDVTSSDSGSGVSTKPCLKRVSSGSSVTASGLLFTSEDSNHSSVSAHSTDSEQSSAFKRLKIEAKELNRNSSNNNVKDCVTSTSDCRKGHRTSRKCVSGEDLQEGLREAQVTLISSNNVSASGSGRDLKVIDNMVNMYEAVESCGEAQPSSHTEAKTSNDNDDLTASPSLAMGLPNLEDFYSKETKTLNTNVLVSDFLQEITSDSEKFAKVDNRNRPPSKEVNILQEAAEEEDKTEKVLLGQRFSGGVKATNLYIQPSGGSGGLGKAMKMNTDPNNILNNSFGHHNDPSAAVVGLVVGQVSKFALDEPELISGKVDEENLGQPLTLKLAASSSSSSPLSAATAKLDEEEKNVQMQAFAKFNTCSVQSNIRTDLTDKVADSDAMEVDEVELDSSEEEEELELASHSSTVEECSGVPNCLRHCPPPSEVAMANAAWEDYLSRNRSVVVNTFQGQFRSTVVCSECCHVSVTYEPFMYLSLPIPHAMEQQMSVTYVCQHSPPVRYLLNLLKTDKVGTAKTQLKELVGQSSSGEIVMAEVLDSHISRILDDNILLKYVNTFNRLIYAFEVVSVEDVSDLEAGSPPCQHILNNEESPSLQYDCDLPSTCREELPYVSDSQLSNQSFDSVNVNSPSSRDTLDYVFSDSEACEPSVGVNNTFCSPSSLNTYMEEEEEERQTQECQSTSDEGVTMTSASSRSPPSLAPAAGANSSGGLHTLHHHGRRLSSSLNEQPGDSEEATGNSDGTVVLSSDVSTCGDGGVLQRLSAATPGVDDNSGSGICSTSSFWTDGCEDRVNKPAGSSSPPTAVCGSSSPMEGDEGISAALPCAGDGHGRDSNRRSPVLCSSNNKEVLSFGAVACLDVDSNEVAQDGSLNCVTTTTTTTTPPTSHAAAAARVVDKNTMICPPTPATFPNNNINSSSNSSIGTGNSGHHHHHHHHHAAISSTSGVGSSYSSAGNSSSNSSRHSRSCPSPEQLSASQSANSVVQDSTLLAVASRLGGEEEPGTYFLQPPTPPHENYNLYPEDDGTGEGMGANSQLEDHQPEPCSVDTSWSTFPTAQTLDTDLQARSLGPDSSSSVPVEWRSCAICLEDLLDTELLTHIACSGVFCHNCLQMSVKHTADVATFCCPICLQPANVCEDFVPLASASTAKPKIRMLPVSVAYRHSVRDNTGVSTLQLYGHPHILHTPSVVSGRSLYSMVDTLLSCMADRLVGSALTTYTILLTDGQGLSCSRCPYSCHCTGCEVAREGELTLQPSDCLTVHAGQMLATEEVRELGEVRDDVSMEGMRSSQPTTIMDCFGAFTQSETLDEHNPWYCPQCEQNQCAKKTMTVWRYPDNLIIHLKRFVYQDLSSTKVDTKVIFPHTDMDVRGFLSGPSTSGLVYDLYSTVCHFGGASAGHYTCFARHPLTGEWYYYNDETVAQQTPADSEYSSGYLLFYQRQGQNVDFTPPQNVALLEDETNFNLSTTTATAASTTAVAAASSSATSSTSVSASSSSSQGTAVTINVSSPSHSSNNVSRSAAATSPASTLQPPTSSSSPSTLLSWSQKAARKEEEEEEEDYDDERRGSSLCGEESFVIHFGSGFPEHPDHRLSEEGAGAGGEGGQLLIAEPDSTLDFYS</sequence>
<dbReference type="PROSITE" id="PS00973">
    <property type="entry name" value="USP_2"/>
    <property type="match status" value="1"/>
</dbReference>
<name>A0ABM0JBY3_APLCA</name>
<evidence type="ECO:0000259" key="7">
    <source>
        <dbReference type="PROSITE" id="PS50089"/>
    </source>
</evidence>
<evidence type="ECO:0000256" key="1">
    <source>
        <dbReference type="ARBA" id="ARBA00000707"/>
    </source>
</evidence>
<feature type="region of interest" description="Disordered" evidence="6">
    <location>
        <begin position="1189"/>
        <end position="1235"/>
    </location>
</feature>
<keyword evidence="4" id="KW-0862">Zinc</keyword>
<evidence type="ECO:0000256" key="6">
    <source>
        <dbReference type="SAM" id="MobiDB-lite"/>
    </source>
</evidence>
<dbReference type="InterPro" id="IPR028889">
    <property type="entry name" value="USP"/>
</dbReference>
<feature type="domain" description="USP" evidence="8">
    <location>
        <begin position="96"/>
        <end position="1832"/>
    </location>
</feature>
<feature type="compositionally biased region" description="Low complexity" evidence="6">
    <location>
        <begin position="1088"/>
        <end position="1110"/>
    </location>
</feature>
<feature type="compositionally biased region" description="Low complexity" evidence="6">
    <location>
        <begin position="401"/>
        <end position="414"/>
    </location>
</feature>
<feature type="region of interest" description="Disordered" evidence="6">
    <location>
        <begin position="1873"/>
        <end position="2009"/>
    </location>
</feature>
<dbReference type="RefSeq" id="XP_005090139.1">
    <property type="nucleotide sequence ID" value="XM_005090082.3"/>
</dbReference>
<dbReference type="PROSITE" id="PS50235">
    <property type="entry name" value="USP_3"/>
    <property type="match status" value="1"/>
</dbReference>
<proteinExistence type="predicted"/>
<feature type="compositionally biased region" description="Low complexity" evidence="6">
    <location>
        <begin position="1335"/>
        <end position="1365"/>
    </location>
</feature>
<accession>A0ABM0JBY3</accession>
<feature type="compositionally biased region" description="Low complexity" evidence="6">
    <location>
        <begin position="1873"/>
        <end position="1936"/>
    </location>
</feature>
<keyword evidence="9" id="KW-1185">Reference proteome</keyword>
<evidence type="ECO:0000259" key="8">
    <source>
        <dbReference type="PROSITE" id="PS50235"/>
    </source>
</evidence>
<feature type="region of interest" description="Disordered" evidence="6">
    <location>
        <begin position="382"/>
        <end position="422"/>
    </location>
</feature>
<feature type="region of interest" description="Disordered" evidence="6">
    <location>
        <begin position="265"/>
        <end position="325"/>
    </location>
</feature>
<dbReference type="PROSITE" id="PS00972">
    <property type="entry name" value="USP_1"/>
    <property type="match status" value="1"/>
</dbReference>
<protein>
    <recommendedName>
        <fullName evidence="2">ubiquitinyl hydrolase 1</fullName>
        <ecNumber evidence="2">3.4.19.12</ecNumber>
    </recommendedName>
</protein>
<feature type="compositionally biased region" description="Polar residues" evidence="6">
    <location>
        <begin position="1"/>
        <end position="10"/>
    </location>
</feature>
<feature type="compositionally biased region" description="Polar residues" evidence="6">
    <location>
        <begin position="1193"/>
        <end position="1208"/>
    </location>
</feature>
<dbReference type="Gene3D" id="3.30.40.10">
    <property type="entry name" value="Zinc/RING finger domain, C3HC4 (zinc finger)"/>
    <property type="match status" value="1"/>
</dbReference>
<feature type="compositionally biased region" description="Polar residues" evidence="6">
    <location>
        <begin position="1367"/>
        <end position="1378"/>
    </location>
</feature>
<feature type="region of interest" description="Disordered" evidence="6">
    <location>
        <begin position="544"/>
        <end position="569"/>
    </location>
</feature>
<evidence type="ECO:0000313" key="9">
    <source>
        <dbReference type="Proteomes" id="UP000694888"/>
    </source>
</evidence>
<dbReference type="Gene3D" id="3.90.70.10">
    <property type="entry name" value="Cysteine proteinases"/>
    <property type="match status" value="3"/>
</dbReference>
<dbReference type="PROSITE" id="PS50089">
    <property type="entry name" value="ZF_RING_2"/>
    <property type="match status" value="1"/>
</dbReference>
<dbReference type="PANTHER" id="PTHR21646">
    <property type="entry name" value="UBIQUITIN CARBOXYL-TERMINAL HYDROLASE"/>
    <property type="match status" value="1"/>
</dbReference>
<feature type="region of interest" description="Disordered" evidence="6">
    <location>
        <begin position="1302"/>
        <end position="1378"/>
    </location>
</feature>
<feature type="compositionally biased region" description="Polar residues" evidence="6">
    <location>
        <begin position="1133"/>
        <end position="1146"/>
    </location>
</feature>
<evidence type="ECO:0000313" key="10">
    <source>
        <dbReference type="RefSeq" id="XP_005090139.1"/>
    </source>
</evidence>
<evidence type="ECO:0000256" key="2">
    <source>
        <dbReference type="ARBA" id="ARBA00012759"/>
    </source>
</evidence>
<dbReference type="Pfam" id="PF00443">
    <property type="entry name" value="UCH"/>
    <property type="match status" value="2"/>
</dbReference>
<dbReference type="InterPro" id="IPR001394">
    <property type="entry name" value="Peptidase_C19_UCH"/>
</dbReference>
<feature type="region of interest" description="Disordered" evidence="6">
    <location>
        <begin position="1416"/>
        <end position="1442"/>
    </location>
</feature>
<dbReference type="InterPro" id="IPR038765">
    <property type="entry name" value="Papain-like_cys_pep_sf"/>
</dbReference>
<dbReference type="PANTHER" id="PTHR21646:SF35">
    <property type="match status" value="1"/>
</dbReference>